<feature type="compositionally biased region" description="Polar residues" evidence="1">
    <location>
        <begin position="197"/>
        <end position="208"/>
    </location>
</feature>
<feature type="signal peptide" evidence="2">
    <location>
        <begin position="1"/>
        <end position="20"/>
    </location>
</feature>
<evidence type="ECO:0000313" key="4">
    <source>
        <dbReference type="Proteomes" id="UP001604277"/>
    </source>
</evidence>
<name>A0ABD1RI06_9LAMI</name>
<evidence type="ECO:0000313" key="3">
    <source>
        <dbReference type="EMBL" id="KAL2488057.1"/>
    </source>
</evidence>
<reference evidence="4" key="1">
    <citation type="submission" date="2024-07" db="EMBL/GenBank/DDBJ databases">
        <title>Two chromosome-level genome assemblies of Korean endemic species Abeliophyllum distichum and Forsythia ovata (Oleaceae).</title>
        <authorList>
            <person name="Jang H."/>
        </authorList>
    </citation>
    <scope>NUCLEOTIDE SEQUENCE [LARGE SCALE GENOMIC DNA]</scope>
</reference>
<keyword evidence="2" id="KW-0732">Signal</keyword>
<protein>
    <submittedName>
        <fullName evidence="3">Acanthoscurrin-1-like</fullName>
    </submittedName>
</protein>
<dbReference type="Proteomes" id="UP001604277">
    <property type="component" value="Unassembled WGS sequence"/>
</dbReference>
<dbReference type="PANTHER" id="PTHR34463:SF11">
    <property type="entry name" value="GLYCINE-RICH PROTEIN LIKE"/>
    <property type="match status" value="1"/>
</dbReference>
<evidence type="ECO:0000256" key="1">
    <source>
        <dbReference type="SAM" id="MobiDB-lite"/>
    </source>
</evidence>
<comment type="caution">
    <text evidence="3">The sequence shown here is derived from an EMBL/GenBank/DDBJ whole genome shotgun (WGS) entry which is preliminary data.</text>
</comment>
<dbReference type="AlphaFoldDB" id="A0ABD1RI06"/>
<dbReference type="EMBL" id="JBFOLJ010000012">
    <property type="protein sequence ID" value="KAL2488057.1"/>
    <property type="molecule type" value="Genomic_DNA"/>
</dbReference>
<sequence length="208" mass="20430">MAARWSFMFLLSLVVVQATARVLPSDDKTLTDQKNVVTVGGVGVYSGIGNGGQPFGGVGGGLGTVGNLGGTPGFSGVGGIVGTGPTVQATARVLPSDDKTLTDQKNVVTVGGVGVYSGIGNGGQPFGGVGGGLGTVGNLGGTPGFSGVGGISNQAPRRLYANHGLKAKDLSLTGPLAMRGAQSLIPSDPDRARAVQGLTQNSGPLTKD</sequence>
<proteinExistence type="predicted"/>
<evidence type="ECO:0000256" key="2">
    <source>
        <dbReference type="SAM" id="SignalP"/>
    </source>
</evidence>
<dbReference type="PANTHER" id="PTHR34463">
    <property type="entry name" value="GLYCINE-RICH PROTEIN"/>
    <property type="match status" value="1"/>
</dbReference>
<gene>
    <name evidence="3" type="ORF">Fot_41349</name>
</gene>
<keyword evidence="4" id="KW-1185">Reference proteome</keyword>
<organism evidence="3 4">
    <name type="scientific">Forsythia ovata</name>
    <dbReference type="NCBI Taxonomy" id="205694"/>
    <lineage>
        <taxon>Eukaryota</taxon>
        <taxon>Viridiplantae</taxon>
        <taxon>Streptophyta</taxon>
        <taxon>Embryophyta</taxon>
        <taxon>Tracheophyta</taxon>
        <taxon>Spermatophyta</taxon>
        <taxon>Magnoliopsida</taxon>
        <taxon>eudicotyledons</taxon>
        <taxon>Gunneridae</taxon>
        <taxon>Pentapetalae</taxon>
        <taxon>asterids</taxon>
        <taxon>lamiids</taxon>
        <taxon>Lamiales</taxon>
        <taxon>Oleaceae</taxon>
        <taxon>Forsythieae</taxon>
        <taxon>Forsythia</taxon>
    </lineage>
</organism>
<feature type="region of interest" description="Disordered" evidence="1">
    <location>
        <begin position="181"/>
        <end position="208"/>
    </location>
</feature>
<feature type="chain" id="PRO_5044857749" evidence="2">
    <location>
        <begin position="21"/>
        <end position="208"/>
    </location>
</feature>
<accession>A0ABD1RI06</accession>